<feature type="transmembrane region" description="Helical" evidence="6">
    <location>
        <begin position="67"/>
        <end position="86"/>
    </location>
</feature>
<evidence type="ECO:0000256" key="3">
    <source>
        <dbReference type="ARBA" id="ARBA00022692"/>
    </source>
</evidence>
<sequence length="294" mass="30994">MRENVSALFVLLAAILWGTTGTAQTFLPDGVHPIVVAAMRIMIGGLFLLVIVLVQRKLDWTNWPVKNTLAAAVAMAFFQPFFFSAVKITGVAVGTVVTIGSAPVLAGLLEWLFFRKKPSLRWWGATALSVVGCLLLFAGKEAVVIEPAGVALALGGGFTFAAYTLVTKQLLAEKPPEAVVAVVFSLSALFLLPFLWIYDLSWITQMSGVMVSLHVGILATGLAYLLFSRGLTGVPASTAVTLSLAEPLTAALLGVFYVGEVLPPSAWAGVGLLFLGIVLLTLSPGARMSKAPHG</sequence>
<feature type="transmembrane region" description="Helical" evidence="6">
    <location>
        <begin position="239"/>
        <end position="259"/>
    </location>
</feature>
<dbReference type="PANTHER" id="PTHR32322">
    <property type="entry name" value="INNER MEMBRANE TRANSPORTER"/>
    <property type="match status" value="1"/>
</dbReference>
<organism evidence="8 9">
    <name type="scientific">Bacillus thermotolerans</name>
    <name type="common">Quasibacillus thermotolerans</name>
    <dbReference type="NCBI Taxonomy" id="1221996"/>
    <lineage>
        <taxon>Bacteria</taxon>
        <taxon>Bacillati</taxon>
        <taxon>Bacillota</taxon>
        <taxon>Bacilli</taxon>
        <taxon>Bacillales</taxon>
        <taxon>Bacillaceae</taxon>
        <taxon>Bacillus</taxon>
    </lineage>
</organism>
<dbReference type="Proteomes" id="UP000031563">
    <property type="component" value="Unassembled WGS sequence"/>
</dbReference>
<keyword evidence="9" id="KW-1185">Reference proteome</keyword>
<evidence type="ECO:0000256" key="6">
    <source>
        <dbReference type="SAM" id="Phobius"/>
    </source>
</evidence>
<feature type="domain" description="EamA" evidence="7">
    <location>
        <begin position="149"/>
        <end position="281"/>
    </location>
</feature>
<feature type="transmembrane region" description="Helical" evidence="6">
    <location>
        <begin position="120"/>
        <end position="138"/>
    </location>
</feature>
<feature type="transmembrane region" description="Helical" evidence="6">
    <location>
        <begin position="144"/>
        <end position="166"/>
    </location>
</feature>
<feature type="transmembrane region" description="Helical" evidence="6">
    <location>
        <begin position="209"/>
        <end position="227"/>
    </location>
</feature>
<dbReference type="EMBL" id="JWIR02000058">
    <property type="protein sequence ID" value="KKB36862.1"/>
    <property type="molecule type" value="Genomic_DNA"/>
</dbReference>
<accession>A0A0F5HVI4</accession>
<gene>
    <name evidence="8" type="ORF">QY95_02936</name>
</gene>
<evidence type="ECO:0000313" key="9">
    <source>
        <dbReference type="Proteomes" id="UP000031563"/>
    </source>
</evidence>
<reference evidence="8" key="1">
    <citation type="submission" date="2015-02" db="EMBL/GenBank/DDBJ databases">
        <title>Genome Assembly of Bacillaceae bacterium MTCC 8252.</title>
        <authorList>
            <person name="Verma A."/>
            <person name="Khatri I."/>
            <person name="Mual P."/>
            <person name="Subramanian S."/>
            <person name="Krishnamurthi S."/>
        </authorList>
    </citation>
    <scope>NUCLEOTIDE SEQUENCE [LARGE SCALE GENOMIC DNA]</scope>
    <source>
        <strain evidence="8">MTCC 8252</strain>
    </source>
</reference>
<evidence type="ECO:0000256" key="2">
    <source>
        <dbReference type="ARBA" id="ARBA00007362"/>
    </source>
</evidence>
<keyword evidence="4 6" id="KW-1133">Transmembrane helix</keyword>
<feature type="domain" description="EamA" evidence="7">
    <location>
        <begin position="7"/>
        <end position="137"/>
    </location>
</feature>
<dbReference type="Gene3D" id="1.10.3730.20">
    <property type="match status" value="1"/>
</dbReference>
<dbReference type="Pfam" id="PF00892">
    <property type="entry name" value="EamA"/>
    <property type="match status" value="2"/>
</dbReference>
<evidence type="ECO:0000256" key="5">
    <source>
        <dbReference type="ARBA" id="ARBA00023136"/>
    </source>
</evidence>
<name>A0A0F5HVI4_BACTR</name>
<evidence type="ECO:0000256" key="1">
    <source>
        <dbReference type="ARBA" id="ARBA00004127"/>
    </source>
</evidence>
<dbReference type="RefSeq" id="WP_039234627.1">
    <property type="nucleotide sequence ID" value="NZ_JWIR02000058.1"/>
</dbReference>
<feature type="transmembrane region" description="Helical" evidence="6">
    <location>
        <begin position="92"/>
        <end position="113"/>
    </location>
</feature>
<dbReference type="STRING" id="1221996.QY95_02936"/>
<dbReference type="InterPro" id="IPR037185">
    <property type="entry name" value="EmrE-like"/>
</dbReference>
<dbReference type="AlphaFoldDB" id="A0A0F5HVI4"/>
<comment type="caution">
    <text evidence="8">The sequence shown here is derived from an EMBL/GenBank/DDBJ whole genome shotgun (WGS) entry which is preliminary data.</text>
</comment>
<protein>
    <submittedName>
        <fullName evidence="8">Permease of the drug/metabolite transporter (DMT) superfamily</fullName>
    </submittedName>
</protein>
<dbReference type="OrthoDB" id="9787117at2"/>
<evidence type="ECO:0000313" key="8">
    <source>
        <dbReference type="EMBL" id="KKB36862.1"/>
    </source>
</evidence>
<proteinExistence type="inferred from homology"/>
<dbReference type="GO" id="GO:0016020">
    <property type="term" value="C:membrane"/>
    <property type="evidence" value="ECO:0007669"/>
    <property type="project" value="UniProtKB-SubCell"/>
</dbReference>
<dbReference type="SUPFAM" id="SSF103481">
    <property type="entry name" value="Multidrug resistance efflux transporter EmrE"/>
    <property type="match status" value="2"/>
</dbReference>
<evidence type="ECO:0000259" key="7">
    <source>
        <dbReference type="Pfam" id="PF00892"/>
    </source>
</evidence>
<keyword evidence="5 6" id="KW-0472">Membrane</keyword>
<feature type="transmembrane region" description="Helical" evidence="6">
    <location>
        <begin position="33"/>
        <end position="55"/>
    </location>
</feature>
<feature type="transmembrane region" description="Helical" evidence="6">
    <location>
        <begin position="178"/>
        <end position="197"/>
    </location>
</feature>
<comment type="similarity">
    <text evidence="2">Belongs to the EamA transporter family.</text>
</comment>
<comment type="subcellular location">
    <subcellularLocation>
        <location evidence="1">Endomembrane system</location>
        <topology evidence="1">Multi-pass membrane protein</topology>
    </subcellularLocation>
</comment>
<evidence type="ECO:0000256" key="4">
    <source>
        <dbReference type="ARBA" id="ARBA00022989"/>
    </source>
</evidence>
<feature type="transmembrane region" description="Helical" evidence="6">
    <location>
        <begin position="265"/>
        <end position="282"/>
    </location>
</feature>
<dbReference type="InterPro" id="IPR050638">
    <property type="entry name" value="AA-Vitamin_Transporters"/>
</dbReference>
<dbReference type="PANTHER" id="PTHR32322:SF2">
    <property type="entry name" value="EAMA DOMAIN-CONTAINING PROTEIN"/>
    <property type="match status" value="1"/>
</dbReference>
<accession>A0A0F5HM10</accession>
<dbReference type="InterPro" id="IPR000620">
    <property type="entry name" value="EamA_dom"/>
</dbReference>
<keyword evidence="3 6" id="KW-0812">Transmembrane</keyword>